<sequence length="270" mass="31713">MSHKLSYSNQIQQTTMSEEEKLMARAQMNQSWYDTYMTMKRTHKYTDIRKRNTLNIDDTKATHSIDNLMEMFNAQDLRKRIFAMQRELYDYHSFLDEIEELKAHNRQLECKTIDLLKERSLKTRSQKKSAYKAVRGLQNEIDGLKMQLAQSREKEDSHKAKMQTVLNEKKTLEEEARALREKARCMRTTNEICCLPRRQSVSDRIETSKGGLFQMLNEMRLEHNARPAICGEDITEKSSFLSSFHRGAVSGICQKLESKQTYASIMFDDL</sequence>
<evidence type="ECO:0000313" key="2">
    <source>
        <dbReference type="EMBL" id="CAE4592618.1"/>
    </source>
</evidence>
<dbReference type="AlphaFoldDB" id="A0A7S4QSH5"/>
<keyword evidence="1" id="KW-0175">Coiled coil</keyword>
<feature type="coiled-coil region" evidence="1">
    <location>
        <begin position="91"/>
        <end position="189"/>
    </location>
</feature>
<dbReference type="EMBL" id="HBNS01008999">
    <property type="protein sequence ID" value="CAE4592618.1"/>
    <property type="molecule type" value="Transcribed_RNA"/>
</dbReference>
<reference evidence="2" key="1">
    <citation type="submission" date="2021-01" db="EMBL/GenBank/DDBJ databases">
        <authorList>
            <person name="Corre E."/>
            <person name="Pelletier E."/>
            <person name="Niang G."/>
            <person name="Scheremetjew M."/>
            <person name="Finn R."/>
            <person name="Kale V."/>
            <person name="Holt S."/>
            <person name="Cochrane G."/>
            <person name="Meng A."/>
            <person name="Brown T."/>
            <person name="Cohen L."/>
        </authorList>
    </citation>
    <scope>NUCLEOTIDE SEQUENCE</scope>
    <source>
        <strain evidence="2">GSO104</strain>
    </source>
</reference>
<evidence type="ECO:0000256" key="1">
    <source>
        <dbReference type="SAM" id="Coils"/>
    </source>
</evidence>
<gene>
    <name evidence="2" type="ORF">DBRI00130_LOCUS7270</name>
</gene>
<accession>A0A7S4QSH5</accession>
<organism evidence="2">
    <name type="scientific">Ditylum brightwellii</name>
    <dbReference type="NCBI Taxonomy" id="49249"/>
    <lineage>
        <taxon>Eukaryota</taxon>
        <taxon>Sar</taxon>
        <taxon>Stramenopiles</taxon>
        <taxon>Ochrophyta</taxon>
        <taxon>Bacillariophyta</taxon>
        <taxon>Mediophyceae</taxon>
        <taxon>Lithodesmiophycidae</taxon>
        <taxon>Lithodesmiales</taxon>
        <taxon>Lithodesmiaceae</taxon>
        <taxon>Ditylum</taxon>
    </lineage>
</organism>
<proteinExistence type="predicted"/>
<name>A0A7S4QSH5_9STRA</name>
<protein>
    <submittedName>
        <fullName evidence="2">Uncharacterized protein</fullName>
    </submittedName>
</protein>